<keyword evidence="9" id="KW-0560">Oxidoreductase</keyword>
<evidence type="ECO:0000256" key="12">
    <source>
        <dbReference type="ARBA" id="ARBA00049401"/>
    </source>
</evidence>
<dbReference type="SUPFAM" id="SSF51412">
    <property type="entry name" value="Inosine monophosphate dehydrogenase (IMPDH)"/>
    <property type="match status" value="1"/>
</dbReference>
<evidence type="ECO:0000256" key="9">
    <source>
        <dbReference type="ARBA" id="ARBA00023002"/>
    </source>
</evidence>
<keyword evidence="10 13" id="KW-0503">Monooxygenase</keyword>
<comment type="catalytic activity">
    <reaction evidence="12">
        <text>3 propionate 3-nitronate + 3 O2 + H2O = 3 3-oxopropanoate + 2 nitrate + nitrite + H2O2 + 3 H(+)</text>
        <dbReference type="Rhea" id="RHEA:57332"/>
        <dbReference type="ChEBI" id="CHEBI:15377"/>
        <dbReference type="ChEBI" id="CHEBI:15378"/>
        <dbReference type="ChEBI" id="CHEBI:15379"/>
        <dbReference type="ChEBI" id="CHEBI:16240"/>
        <dbReference type="ChEBI" id="CHEBI:16301"/>
        <dbReference type="ChEBI" id="CHEBI:17632"/>
        <dbReference type="ChEBI" id="CHEBI:33190"/>
        <dbReference type="ChEBI" id="CHEBI:136067"/>
    </reaction>
</comment>
<dbReference type="InterPro" id="IPR004136">
    <property type="entry name" value="NMO"/>
</dbReference>
<dbReference type="GO" id="GO:0018580">
    <property type="term" value="F:nitronate monooxygenase activity"/>
    <property type="evidence" value="ECO:0007669"/>
    <property type="project" value="InterPro"/>
</dbReference>
<dbReference type="GO" id="GO:0000166">
    <property type="term" value="F:nucleotide binding"/>
    <property type="evidence" value="ECO:0007669"/>
    <property type="project" value="UniProtKB-KW"/>
</dbReference>
<keyword evidence="7" id="KW-0288">FMN</keyword>
<evidence type="ECO:0000313" key="13">
    <source>
        <dbReference type="EMBL" id="RBP07867.1"/>
    </source>
</evidence>
<dbReference type="EMBL" id="QNRJ01000001">
    <property type="protein sequence ID" value="RBP07867.1"/>
    <property type="molecule type" value="Genomic_DNA"/>
</dbReference>
<dbReference type="Proteomes" id="UP000252118">
    <property type="component" value="Unassembled WGS sequence"/>
</dbReference>
<accession>A0A366EZR7</accession>
<dbReference type="OrthoDB" id="9778912at2"/>
<proteinExistence type="inferred from homology"/>
<evidence type="ECO:0000313" key="14">
    <source>
        <dbReference type="Proteomes" id="UP000252118"/>
    </source>
</evidence>
<dbReference type="AlphaFoldDB" id="A0A366EZR7"/>
<keyword evidence="5" id="KW-0216">Detoxification</keyword>
<keyword evidence="6" id="KW-0285">Flavoprotein</keyword>
<evidence type="ECO:0000256" key="6">
    <source>
        <dbReference type="ARBA" id="ARBA00022630"/>
    </source>
</evidence>
<evidence type="ECO:0000256" key="3">
    <source>
        <dbReference type="ARBA" id="ARBA00009881"/>
    </source>
</evidence>
<evidence type="ECO:0000256" key="7">
    <source>
        <dbReference type="ARBA" id="ARBA00022643"/>
    </source>
</evidence>
<keyword evidence="8" id="KW-0547">Nucleotide-binding</keyword>
<dbReference type="Gene3D" id="3.20.20.70">
    <property type="entry name" value="Aldolase class I"/>
    <property type="match status" value="1"/>
</dbReference>
<sequence length="357" mass="38319">MWNQNSVSKILGTHYPIIQAGMAGGVTTANLVSEVSNSGGLGTLGAGYMSVDNMKLAIKEIKNQTNQPFGVNLFIPETPIVNEEQITNAKRLLEPFKKELNLTDNSSFSELQTEFEKQVEVIFNEKVPVCSFTFGAPSKELVKELKKEGTIVIGTATTVEEAVINEENGVDIVVAQGSEAGGHRGTFLDSFQHSMIGTFALVPQVVDAVSIPVIAAGGIMDGRGVSAALALGAKGAQMGTAFLTCIESGAGASHKRAVLESSEIHTVITAAFSGKPARGIVNRFTREMQEFESQLPPYPIQHALTKRLRKEAGKQGIPEFMSLWSGQSPRLSRNISTKDLLISIVSEVEETIGRLNE</sequence>
<name>A0A366EZR7_9BACI</name>
<dbReference type="PANTHER" id="PTHR42747:SF3">
    <property type="entry name" value="NITRONATE MONOOXYGENASE-RELATED"/>
    <property type="match status" value="1"/>
</dbReference>
<comment type="caution">
    <text evidence="13">The sequence shown here is derived from an EMBL/GenBank/DDBJ whole genome shotgun (WGS) entry which is preliminary data.</text>
</comment>
<dbReference type="FunFam" id="3.20.20.70:FF:000154">
    <property type="entry name" value="Probable nitronate monooxygenase"/>
    <property type="match status" value="1"/>
</dbReference>
<evidence type="ECO:0000256" key="8">
    <source>
        <dbReference type="ARBA" id="ARBA00022741"/>
    </source>
</evidence>
<reference evidence="13 14" key="1">
    <citation type="submission" date="2018-06" db="EMBL/GenBank/DDBJ databases">
        <title>Freshwater and sediment microbial communities from various areas in North America, analyzing microbe dynamics in response to fracking.</title>
        <authorList>
            <person name="Lamendella R."/>
        </authorList>
    </citation>
    <scope>NUCLEOTIDE SEQUENCE [LARGE SCALE GENOMIC DNA]</scope>
    <source>
        <strain evidence="13 14">97B</strain>
    </source>
</reference>
<gene>
    <name evidence="13" type="ORF">DET59_101235</name>
</gene>
<dbReference type="InterPro" id="IPR013785">
    <property type="entry name" value="Aldolase_TIM"/>
</dbReference>
<comment type="function">
    <text evidence="2">Nitronate monooxygenase that uses molecular oxygen to catalyze the oxidative denitrification of alkyl nitronates. Acts on propionate 3-nitronate (P3N), the presumed physiological substrate. Probably functions in the detoxification of P3N, a metabolic poison produced by plants and fungi as a defense mechanism.</text>
</comment>
<evidence type="ECO:0000256" key="5">
    <source>
        <dbReference type="ARBA" id="ARBA00022575"/>
    </source>
</evidence>
<dbReference type="CDD" id="cd04730">
    <property type="entry name" value="NPD_like"/>
    <property type="match status" value="1"/>
</dbReference>
<dbReference type="PANTHER" id="PTHR42747">
    <property type="entry name" value="NITRONATE MONOOXYGENASE-RELATED"/>
    <property type="match status" value="1"/>
</dbReference>
<dbReference type="RefSeq" id="WP_113967765.1">
    <property type="nucleotide sequence ID" value="NZ_QNRJ01000001.1"/>
</dbReference>
<organism evidence="13 14">
    <name type="scientific">Rossellomorea aquimaris</name>
    <dbReference type="NCBI Taxonomy" id="189382"/>
    <lineage>
        <taxon>Bacteria</taxon>
        <taxon>Bacillati</taxon>
        <taxon>Bacillota</taxon>
        <taxon>Bacilli</taxon>
        <taxon>Bacillales</taxon>
        <taxon>Bacillaceae</taxon>
        <taxon>Rossellomorea</taxon>
    </lineage>
</organism>
<evidence type="ECO:0000256" key="4">
    <source>
        <dbReference type="ARBA" id="ARBA00013457"/>
    </source>
</evidence>
<evidence type="ECO:0000256" key="11">
    <source>
        <dbReference type="ARBA" id="ARBA00031155"/>
    </source>
</evidence>
<evidence type="ECO:0000256" key="10">
    <source>
        <dbReference type="ARBA" id="ARBA00023033"/>
    </source>
</evidence>
<dbReference type="Pfam" id="PF03060">
    <property type="entry name" value="NMO"/>
    <property type="match status" value="1"/>
</dbReference>
<dbReference type="GO" id="GO:0009636">
    <property type="term" value="P:response to toxic substance"/>
    <property type="evidence" value="ECO:0007669"/>
    <property type="project" value="UniProtKB-KW"/>
</dbReference>
<evidence type="ECO:0000256" key="2">
    <source>
        <dbReference type="ARBA" id="ARBA00003535"/>
    </source>
</evidence>
<protein>
    <recommendedName>
        <fullName evidence="4">Probable nitronate monooxygenase</fullName>
    </recommendedName>
    <alternativeName>
        <fullName evidence="11">Propionate 3-nitronate monooxygenase</fullName>
    </alternativeName>
</protein>
<comment type="cofactor">
    <cofactor evidence="1">
        <name>FMN</name>
        <dbReference type="ChEBI" id="CHEBI:58210"/>
    </cofactor>
</comment>
<evidence type="ECO:0000256" key="1">
    <source>
        <dbReference type="ARBA" id="ARBA00001917"/>
    </source>
</evidence>
<comment type="similarity">
    <text evidence="3">Belongs to the nitronate monooxygenase family. NMO class I subfamily.</text>
</comment>